<dbReference type="AlphaFoldDB" id="A0AAJ0U114"/>
<proteinExistence type="predicted"/>
<gene>
    <name evidence="1" type="ORF">CKO40_01670</name>
</gene>
<protein>
    <submittedName>
        <fullName evidence="1">Histidine phosphatase family protein</fullName>
    </submittedName>
</protein>
<dbReference type="InterPro" id="IPR029033">
    <property type="entry name" value="His_PPase_superfam"/>
</dbReference>
<dbReference type="CDD" id="cd07067">
    <property type="entry name" value="HP_PGM_like"/>
    <property type="match status" value="1"/>
</dbReference>
<reference evidence="1" key="1">
    <citation type="submission" date="2017-08" db="EMBL/GenBank/DDBJ databases">
        <authorList>
            <person name="Imhoff J.F."/>
            <person name="Rahn T."/>
            <person name="Kuenzel S."/>
            <person name="Neulinger S.C."/>
        </authorList>
    </citation>
    <scope>NUCLEOTIDE SEQUENCE</scope>
    <source>
        <strain evidence="1">DSM 11080</strain>
    </source>
</reference>
<dbReference type="PANTHER" id="PTHR48100">
    <property type="entry name" value="BROAD-SPECIFICITY PHOSPHATASE YOR283W-RELATED"/>
    <property type="match status" value="1"/>
</dbReference>
<dbReference type="Gene3D" id="3.40.50.1240">
    <property type="entry name" value="Phosphoglycerate mutase-like"/>
    <property type="match status" value="1"/>
</dbReference>
<dbReference type="EMBL" id="NRSJ01000002">
    <property type="protein sequence ID" value="MBK1703291.1"/>
    <property type="molecule type" value="Genomic_DNA"/>
</dbReference>
<dbReference type="GO" id="GO:0005737">
    <property type="term" value="C:cytoplasm"/>
    <property type="evidence" value="ECO:0007669"/>
    <property type="project" value="TreeGrafter"/>
</dbReference>
<evidence type="ECO:0000313" key="1">
    <source>
        <dbReference type="EMBL" id="MBK1703291.1"/>
    </source>
</evidence>
<dbReference type="PANTHER" id="PTHR48100:SF1">
    <property type="entry name" value="HISTIDINE PHOSPHATASE FAMILY PROTEIN-RELATED"/>
    <property type="match status" value="1"/>
</dbReference>
<dbReference type="Proteomes" id="UP001296776">
    <property type="component" value="Unassembled WGS sequence"/>
</dbReference>
<dbReference type="SUPFAM" id="SSF53254">
    <property type="entry name" value="Phosphoglycerate mutase-like"/>
    <property type="match status" value="1"/>
</dbReference>
<accession>A0AAJ0U114</accession>
<dbReference type="InterPro" id="IPR013078">
    <property type="entry name" value="His_Pase_superF_clade-1"/>
</dbReference>
<comment type="caution">
    <text evidence="1">The sequence shown here is derived from an EMBL/GenBank/DDBJ whole genome shotgun (WGS) entry which is preliminary data.</text>
</comment>
<evidence type="ECO:0000313" key="2">
    <source>
        <dbReference type="Proteomes" id="UP001296776"/>
    </source>
</evidence>
<organism evidence="1 2">
    <name type="scientific">Halochromatium glycolicum</name>
    <dbReference type="NCBI Taxonomy" id="85075"/>
    <lineage>
        <taxon>Bacteria</taxon>
        <taxon>Pseudomonadati</taxon>
        <taxon>Pseudomonadota</taxon>
        <taxon>Gammaproteobacteria</taxon>
        <taxon>Chromatiales</taxon>
        <taxon>Chromatiaceae</taxon>
        <taxon>Halochromatium</taxon>
    </lineage>
</organism>
<dbReference type="GO" id="GO:0016791">
    <property type="term" value="F:phosphatase activity"/>
    <property type="evidence" value="ECO:0007669"/>
    <property type="project" value="TreeGrafter"/>
</dbReference>
<reference evidence="1" key="2">
    <citation type="journal article" date="2020" name="Microorganisms">
        <title>Osmotic Adaptation and Compatible Solute Biosynthesis of Phototrophic Bacteria as Revealed from Genome Analyses.</title>
        <authorList>
            <person name="Imhoff J.F."/>
            <person name="Rahn T."/>
            <person name="Kunzel S."/>
            <person name="Keller A."/>
            <person name="Neulinger S.C."/>
        </authorList>
    </citation>
    <scope>NUCLEOTIDE SEQUENCE</scope>
    <source>
        <strain evidence="1">DSM 11080</strain>
    </source>
</reference>
<keyword evidence="2" id="KW-1185">Reference proteome</keyword>
<dbReference type="InterPro" id="IPR050275">
    <property type="entry name" value="PGM_Phosphatase"/>
</dbReference>
<sequence>MIRGQGVDHPLSSAGWRQMWTAVGPDPYRDQIPYWDQIISSPMMRCREFAVRLSAQQGLPMAVEPELREIAMGAWEGRRPTDLAHEEPDAFAAFRRDPVANRPPDGERLEAFQQRIGQAYDRQVAAYPGLRLLIVCHAGVSRAVIGHVLDADPQCWYRIRIDYAGLTRVRHDGFGASLEFVNARWARR</sequence>
<dbReference type="Pfam" id="PF00300">
    <property type="entry name" value="His_Phos_1"/>
    <property type="match status" value="1"/>
</dbReference>
<name>A0AAJ0U114_9GAMM</name>